<dbReference type="EMBL" id="JAJDKQ010000005">
    <property type="protein sequence ID" value="MCB8561191.1"/>
    <property type="molecule type" value="Genomic_DNA"/>
</dbReference>
<protein>
    <recommendedName>
        <fullName evidence="1">SDH C-terminal domain-containing protein</fullName>
    </recommendedName>
</protein>
<evidence type="ECO:0000313" key="3">
    <source>
        <dbReference type="Proteomes" id="UP001197827"/>
    </source>
</evidence>
<dbReference type="Gene3D" id="3.40.50.720">
    <property type="entry name" value="NAD(P)-binding Rossmann-like Domain"/>
    <property type="match status" value="1"/>
</dbReference>
<evidence type="ECO:0000313" key="2">
    <source>
        <dbReference type="EMBL" id="MCB8561191.1"/>
    </source>
</evidence>
<proteinExistence type="predicted"/>
<dbReference type="AlphaFoldDB" id="A0AAW4VCE2"/>
<dbReference type="Proteomes" id="UP001197827">
    <property type="component" value="Unassembled WGS sequence"/>
</dbReference>
<gene>
    <name evidence="2" type="ORF">LJD74_04070</name>
</gene>
<dbReference type="InterPro" id="IPR041121">
    <property type="entry name" value="SDH_C"/>
</dbReference>
<accession>A0AAW4VCE2</accession>
<feature type="domain" description="SDH C-terminal" evidence="1">
    <location>
        <begin position="1"/>
        <end position="25"/>
    </location>
</feature>
<reference evidence="2" key="1">
    <citation type="submission" date="2021-10" db="EMBL/GenBank/DDBJ databases">
        <title>Collection of gut derived symbiotic bacterial strains cultured from healthy donors.</title>
        <authorList>
            <person name="Lin H."/>
            <person name="Littmann E."/>
            <person name="Kohout C."/>
            <person name="Pamer E.G."/>
        </authorList>
    </citation>
    <scope>NUCLEOTIDE SEQUENCE</scope>
    <source>
        <strain evidence="2">DFI.5.2</strain>
    </source>
</reference>
<dbReference type="Pfam" id="PF18317">
    <property type="entry name" value="SDH_C"/>
    <property type="match status" value="1"/>
</dbReference>
<organism evidence="2 3">
    <name type="scientific">Faecalibacillus intestinalis</name>
    <dbReference type="NCBI Taxonomy" id="1982626"/>
    <lineage>
        <taxon>Bacteria</taxon>
        <taxon>Bacillati</taxon>
        <taxon>Bacillota</taxon>
        <taxon>Erysipelotrichia</taxon>
        <taxon>Erysipelotrichales</taxon>
        <taxon>Coprobacillaceae</taxon>
        <taxon>Faecalibacillus</taxon>
    </lineage>
</organism>
<dbReference type="RefSeq" id="WP_227408389.1">
    <property type="nucleotide sequence ID" value="NZ_JAJDKQ010000005.1"/>
</dbReference>
<sequence>MMLYQGAESFKLWTGKEMPVEHIKDILNLEF</sequence>
<name>A0AAW4VCE2_9FIRM</name>
<comment type="caution">
    <text evidence="2">The sequence shown here is derived from an EMBL/GenBank/DDBJ whole genome shotgun (WGS) entry which is preliminary data.</text>
</comment>
<evidence type="ECO:0000259" key="1">
    <source>
        <dbReference type="Pfam" id="PF18317"/>
    </source>
</evidence>